<dbReference type="AlphaFoldDB" id="A0A1G8E089"/>
<dbReference type="Proteomes" id="UP000198956">
    <property type="component" value="Unassembled WGS sequence"/>
</dbReference>
<evidence type="ECO:0000313" key="1">
    <source>
        <dbReference type="EMBL" id="SDH63304.1"/>
    </source>
</evidence>
<dbReference type="GeneID" id="97140329"/>
<dbReference type="Pfam" id="PF11420">
    <property type="entry name" value="Subtilosin_A"/>
    <property type="match status" value="1"/>
</dbReference>
<dbReference type="InterPro" id="IPR021539">
    <property type="entry name" value="Subtilosin_A"/>
</dbReference>
<proteinExistence type="predicted"/>
<sequence length="43" mass="4213">MEKPTIQAAGNPCAICGGCAACLADGPIPDFEGFGVSIVAGIF</sequence>
<evidence type="ECO:0000313" key="2">
    <source>
        <dbReference type="Proteomes" id="UP000198956"/>
    </source>
</evidence>
<gene>
    <name evidence="1" type="ORF">SAMN04489735_103815</name>
</gene>
<dbReference type="EMBL" id="FNDE01000038">
    <property type="protein sequence ID" value="SDH63304.1"/>
    <property type="molecule type" value="Genomic_DNA"/>
</dbReference>
<accession>A0A1G8E089</accession>
<protein>
    <submittedName>
        <fullName evidence="1">Bacteriocin subtilosin A</fullName>
    </submittedName>
</protein>
<dbReference type="RefSeq" id="WP_139184999.1">
    <property type="nucleotide sequence ID" value="NZ_CP080764.1"/>
</dbReference>
<organism evidence="1 2">
    <name type="scientific">Aneurinibacillus thermoaerophilus</name>
    <dbReference type="NCBI Taxonomy" id="143495"/>
    <lineage>
        <taxon>Bacteria</taxon>
        <taxon>Bacillati</taxon>
        <taxon>Bacillota</taxon>
        <taxon>Bacilli</taxon>
        <taxon>Bacillales</taxon>
        <taxon>Paenibacillaceae</taxon>
        <taxon>Aneurinibacillus group</taxon>
        <taxon>Aneurinibacillus</taxon>
    </lineage>
</organism>
<name>A0A1G8E089_ANETH</name>
<reference evidence="1 2" key="1">
    <citation type="submission" date="2016-10" db="EMBL/GenBank/DDBJ databases">
        <authorList>
            <person name="de Groot N.N."/>
        </authorList>
    </citation>
    <scope>NUCLEOTIDE SEQUENCE [LARGE SCALE GENOMIC DNA]</scope>
    <source>
        <strain evidence="1 2">L 420-91</strain>
    </source>
</reference>